<accession>A0A485P6K5</accession>
<proteinExistence type="predicted"/>
<evidence type="ECO:0000313" key="3">
    <source>
        <dbReference type="Proteomes" id="UP000386466"/>
    </source>
</evidence>
<dbReference type="Gene3D" id="3.40.220.10">
    <property type="entry name" value="Leucine Aminopeptidase, subunit E, domain 1"/>
    <property type="match status" value="1"/>
</dbReference>
<reference evidence="2 3" key="1">
    <citation type="submission" date="2019-01" db="EMBL/GenBank/DDBJ databases">
        <authorList>
            <person name="Alioto T."/>
            <person name="Alioto T."/>
        </authorList>
    </citation>
    <scope>NUCLEOTIDE SEQUENCE [LARGE SCALE GENOMIC DNA]</scope>
</reference>
<protein>
    <submittedName>
        <fullName evidence="2">Macro domain-containing protein 2</fullName>
    </submittedName>
</protein>
<sequence>MLFLLPFACADVIHTVGPIARGHINGSHKEDLANCYKSSLKLVKENNIRSV</sequence>
<keyword evidence="3" id="KW-1185">Reference proteome</keyword>
<dbReference type="Proteomes" id="UP000386466">
    <property type="component" value="Unassembled WGS sequence"/>
</dbReference>
<gene>
    <name evidence="2" type="ORF">LYPA_23C015602</name>
</gene>
<dbReference type="InterPro" id="IPR043472">
    <property type="entry name" value="Macro_dom-like"/>
</dbReference>
<feature type="non-terminal residue" evidence="2">
    <location>
        <position position="51"/>
    </location>
</feature>
<feature type="domain" description="Macro" evidence="1">
    <location>
        <begin position="1"/>
        <end position="51"/>
    </location>
</feature>
<dbReference type="InterPro" id="IPR002589">
    <property type="entry name" value="Macro_dom"/>
</dbReference>
<evidence type="ECO:0000313" key="2">
    <source>
        <dbReference type="EMBL" id="VFV41735.1"/>
    </source>
</evidence>
<evidence type="ECO:0000259" key="1">
    <source>
        <dbReference type="PROSITE" id="PS51154"/>
    </source>
</evidence>
<name>A0A485P6K5_LYNPA</name>
<organism evidence="2 3">
    <name type="scientific">Lynx pardinus</name>
    <name type="common">Iberian lynx</name>
    <name type="synonym">Felis pardina</name>
    <dbReference type="NCBI Taxonomy" id="191816"/>
    <lineage>
        <taxon>Eukaryota</taxon>
        <taxon>Metazoa</taxon>
        <taxon>Chordata</taxon>
        <taxon>Craniata</taxon>
        <taxon>Vertebrata</taxon>
        <taxon>Euteleostomi</taxon>
        <taxon>Mammalia</taxon>
        <taxon>Eutheria</taxon>
        <taxon>Laurasiatheria</taxon>
        <taxon>Carnivora</taxon>
        <taxon>Feliformia</taxon>
        <taxon>Felidae</taxon>
        <taxon>Felinae</taxon>
        <taxon>Lynx</taxon>
    </lineage>
</organism>
<dbReference type="SUPFAM" id="SSF52949">
    <property type="entry name" value="Macro domain-like"/>
    <property type="match status" value="1"/>
</dbReference>
<dbReference type="PROSITE" id="PS51154">
    <property type="entry name" value="MACRO"/>
    <property type="match status" value="1"/>
</dbReference>
<dbReference type="AlphaFoldDB" id="A0A485P6K5"/>
<dbReference type="Pfam" id="PF01661">
    <property type="entry name" value="Macro"/>
    <property type="match status" value="1"/>
</dbReference>
<dbReference type="EMBL" id="CAAGRJ010030896">
    <property type="protein sequence ID" value="VFV41735.1"/>
    <property type="molecule type" value="Genomic_DNA"/>
</dbReference>